<evidence type="ECO:0000256" key="2">
    <source>
        <dbReference type="ARBA" id="ARBA00023136"/>
    </source>
</evidence>
<comment type="subcellular location">
    <subcellularLocation>
        <location evidence="1">Membrane</location>
    </subcellularLocation>
</comment>
<evidence type="ECO:0000256" key="1">
    <source>
        <dbReference type="ARBA" id="ARBA00004370"/>
    </source>
</evidence>
<protein>
    <submittedName>
        <fullName evidence="7">Stabilin-2</fullName>
    </submittedName>
</protein>
<evidence type="ECO:0000256" key="4">
    <source>
        <dbReference type="ARBA" id="ARBA00023180"/>
    </source>
</evidence>
<name>A0A2I4AKF2_AUSLI</name>
<organism evidence="6 7">
    <name type="scientific">Austrofundulus limnaeus</name>
    <name type="common">Annual killifish</name>
    <dbReference type="NCBI Taxonomy" id="52670"/>
    <lineage>
        <taxon>Eukaryota</taxon>
        <taxon>Metazoa</taxon>
        <taxon>Chordata</taxon>
        <taxon>Craniata</taxon>
        <taxon>Vertebrata</taxon>
        <taxon>Euteleostomi</taxon>
        <taxon>Actinopterygii</taxon>
        <taxon>Neopterygii</taxon>
        <taxon>Teleostei</taxon>
        <taxon>Neoteleostei</taxon>
        <taxon>Acanthomorphata</taxon>
        <taxon>Ovalentaria</taxon>
        <taxon>Atherinomorphae</taxon>
        <taxon>Cyprinodontiformes</taxon>
        <taxon>Rivulidae</taxon>
        <taxon>Austrofundulus</taxon>
    </lineage>
</organism>
<feature type="signal peptide" evidence="5">
    <location>
        <begin position="1"/>
        <end position="27"/>
    </location>
</feature>
<keyword evidence="4" id="KW-0325">Glycoprotein</keyword>
<evidence type="ECO:0000256" key="5">
    <source>
        <dbReference type="SAM" id="SignalP"/>
    </source>
</evidence>
<dbReference type="AlphaFoldDB" id="A0A2I4AKF2"/>
<reference evidence="7" key="1">
    <citation type="submission" date="2025-08" db="UniProtKB">
        <authorList>
            <consortium name="RefSeq"/>
        </authorList>
    </citation>
    <scope>IDENTIFICATION</scope>
</reference>
<feature type="chain" id="PRO_5014157598" evidence="5">
    <location>
        <begin position="28"/>
        <end position="102"/>
    </location>
</feature>
<dbReference type="PANTHER" id="PTHR24038:SF11">
    <property type="entry name" value="INTEGRIN BETA-LIKE PROTEIN E"/>
    <property type="match status" value="1"/>
</dbReference>
<keyword evidence="6" id="KW-1185">Reference proteome</keyword>
<accession>A0A2I4AKF2</accession>
<dbReference type="InParanoid" id="A0A2I4AKF2"/>
<feature type="non-terminal residue" evidence="7">
    <location>
        <position position="102"/>
    </location>
</feature>
<dbReference type="PANTHER" id="PTHR24038">
    <property type="entry name" value="STABILIN"/>
    <property type="match status" value="1"/>
</dbReference>
<proteinExistence type="predicted"/>
<sequence length="102" mass="11364">MTEDMEVHLSLQLLLVAMMIVERKTSAAPHQNFCFNTTTLKTQTACQSCSISLLVPCPKGFQKTPGTPFLSCRYYINTSSIKLAFTGCSSHCYREVEVKTCC</sequence>
<keyword evidence="5" id="KW-0732">Signal</keyword>
<keyword evidence="2" id="KW-0472">Membrane</keyword>
<evidence type="ECO:0000256" key="3">
    <source>
        <dbReference type="ARBA" id="ARBA00023157"/>
    </source>
</evidence>
<evidence type="ECO:0000313" key="6">
    <source>
        <dbReference type="Proteomes" id="UP000192220"/>
    </source>
</evidence>
<evidence type="ECO:0000313" key="7">
    <source>
        <dbReference type="RefSeq" id="XP_013855957.1"/>
    </source>
</evidence>
<dbReference type="RefSeq" id="XP_013855957.1">
    <property type="nucleotide sequence ID" value="XM_014000503.1"/>
</dbReference>
<dbReference type="STRING" id="52670.A0A2I4AKF2"/>
<dbReference type="KEGG" id="alim:106511764"/>
<dbReference type="OrthoDB" id="286301at2759"/>
<dbReference type="Proteomes" id="UP000192220">
    <property type="component" value="Unplaced"/>
</dbReference>
<keyword evidence="3" id="KW-1015">Disulfide bond</keyword>
<gene>
    <name evidence="7" type="primary">LOC106511764</name>
</gene>
<dbReference type="GO" id="GO:0016020">
    <property type="term" value="C:membrane"/>
    <property type="evidence" value="ECO:0007669"/>
    <property type="project" value="UniProtKB-SubCell"/>
</dbReference>
<dbReference type="GeneID" id="106511764"/>